<dbReference type="InterPro" id="IPR023214">
    <property type="entry name" value="HAD_sf"/>
</dbReference>
<dbReference type="InterPro" id="IPR036412">
    <property type="entry name" value="HAD-like_sf"/>
</dbReference>
<dbReference type="AlphaFoldDB" id="A0A1U7ND88"/>
<dbReference type="RefSeq" id="WP_075820904.1">
    <property type="nucleotide sequence ID" value="NZ_CAPIAK010000029.1"/>
</dbReference>
<dbReference type="Proteomes" id="UP000186341">
    <property type="component" value="Unassembled WGS sequence"/>
</dbReference>
<dbReference type="SUPFAM" id="SSF56784">
    <property type="entry name" value="HAD-like"/>
    <property type="match status" value="1"/>
</dbReference>
<organism evidence="1 2">
    <name type="scientific">Ileibacterium valens</name>
    <dbReference type="NCBI Taxonomy" id="1862668"/>
    <lineage>
        <taxon>Bacteria</taxon>
        <taxon>Bacillati</taxon>
        <taxon>Bacillota</taxon>
        <taxon>Erysipelotrichia</taxon>
        <taxon>Erysipelotrichales</taxon>
        <taxon>Erysipelotrichaceae</taxon>
        <taxon>Ileibacterium</taxon>
    </lineage>
</organism>
<dbReference type="PANTHER" id="PTHR10000:SF25">
    <property type="entry name" value="PHOSPHATASE YKRA-RELATED"/>
    <property type="match status" value="1"/>
</dbReference>
<dbReference type="InterPro" id="IPR006379">
    <property type="entry name" value="HAD-SF_hydro_IIB"/>
</dbReference>
<name>A0A1U7ND88_9FIRM</name>
<dbReference type="OrthoDB" id="1654797at2"/>
<dbReference type="GO" id="GO:0000287">
    <property type="term" value="F:magnesium ion binding"/>
    <property type="evidence" value="ECO:0007669"/>
    <property type="project" value="TreeGrafter"/>
</dbReference>
<reference evidence="1 2" key="1">
    <citation type="submission" date="2016-11" db="EMBL/GenBank/DDBJ databases">
        <title>Description of two novel members of the family Erysipelotrichaceae: Ileibacterium lipovorans gen. nov., sp. nov. and Dubosiella newyorkensis, gen. nov., sp. nov.</title>
        <authorList>
            <person name="Cox L.M."/>
            <person name="Sohn J."/>
            <person name="Tyrrell K.L."/>
            <person name="Citron D.M."/>
            <person name="Lawson P.A."/>
            <person name="Patel N.B."/>
            <person name="Iizumi T."/>
            <person name="Perez-Perez G.I."/>
            <person name="Goldstein E.J."/>
            <person name="Blaser M.J."/>
        </authorList>
    </citation>
    <scope>NUCLEOTIDE SEQUENCE [LARGE SCALE GENOMIC DNA]</scope>
    <source>
        <strain evidence="1 2">NYU-BL-A3</strain>
    </source>
</reference>
<dbReference type="GeneID" id="82203741"/>
<dbReference type="GO" id="GO:0016791">
    <property type="term" value="F:phosphatase activity"/>
    <property type="evidence" value="ECO:0007669"/>
    <property type="project" value="TreeGrafter"/>
</dbReference>
<evidence type="ECO:0000313" key="1">
    <source>
        <dbReference type="EMBL" id="OLU36929.1"/>
    </source>
</evidence>
<sequence length="290" mass="33449">MEEQLNSNIKHMQFPEKKKKAVFLDLDGTLWNREIIPDSALEAIDKARKNGHLVFVNTGRTADNIPQFLWDMNLDGYLLATGMDLYRGNENFRKYYIGADRVARIEEFLKKNGAGYSLQEEGISFDDPKFAFRRTIFFQKEGRREWMTRQSLDGLETHSRDKIMKVNFDTETPFDLHPIMNQEHLDILFYKNSHNPMNGFGSAYRGELTDAYHNKALAMREVLEGFDGDYELMAVGDSENDIPMFEEADIAVCMGNGTDLAKEKANWITDQIDNDGLYKAFDHFGLLNPI</sequence>
<evidence type="ECO:0008006" key="3">
    <source>
        <dbReference type="Google" id="ProtNLM"/>
    </source>
</evidence>
<dbReference type="Pfam" id="PF08282">
    <property type="entry name" value="Hydrolase_3"/>
    <property type="match status" value="1"/>
</dbReference>
<comment type="caution">
    <text evidence="1">The sequence shown here is derived from an EMBL/GenBank/DDBJ whole genome shotgun (WGS) entry which is preliminary data.</text>
</comment>
<evidence type="ECO:0000313" key="2">
    <source>
        <dbReference type="Proteomes" id="UP000186341"/>
    </source>
</evidence>
<gene>
    <name evidence="1" type="ORF">BO222_11405</name>
</gene>
<dbReference type="NCBIfam" id="TIGR01484">
    <property type="entry name" value="HAD-SF-IIB"/>
    <property type="match status" value="1"/>
</dbReference>
<dbReference type="Gene3D" id="3.40.50.1000">
    <property type="entry name" value="HAD superfamily/HAD-like"/>
    <property type="match status" value="1"/>
</dbReference>
<dbReference type="EMBL" id="MPJW01000244">
    <property type="protein sequence ID" value="OLU36929.1"/>
    <property type="molecule type" value="Genomic_DNA"/>
</dbReference>
<dbReference type="PANTHER" id="PTHR10000">
    <property type="entry name" value="PHOSPHOSERINE PHOSPHATASE"/>
    <property type="match status" value="1"/>
</dbReference>
<keyword evidence="2" id="KW-1185">Reference proteome</keyword>
<dbReference type="GO" id="GO:0005829">
    <property type="term" value="C:cytosol"/>
    <property type="evidence" value="ECO:0007669"/>
    <property type="project" value="TreeGrafter"/>
</dbReference>
<protein>
    <recommendedName>
        <fullName evidence="3">Hydrolase</fullName>
    </recommendedName>
</protein>
<accession>A0A1U7ND88</accession>
<dbReference type="Gene3D" id="3.30.1240.10">
    <property type="match status" value="1"/>
</dbReference>
<proteinExistence type="predicted"/>